<reference evidence="1 2" key="1">
    <citation type="submission" date="2016-10" db="EMBL/GenBank/DDBJ databases">
        <authorList>
            <person name="de Groot N.N."/>
        </authorList>
    </citation>
    <scope>NUCLEOTIDE SEQUENCE [LARGE SCALE GENOMIC DNA]</scope>
    <source>
        <strain evidence="1 2">DSM 19548</strain>
    </source>
</reference>
<dbReference type="Gene3D" id="3.50.50.60">
    <property type="entry name" value="FAD/NAD(P)-binding domain"/>
    <property type="match status" value="1"/>
</dbReference>
<evidence type="ECO:0000313" key="2">
    <source>
        <dbReference type="Proteomes" id="UP000198728"/>
    </source>
</evidence>
<dbReference type="Proteomes" id="UP000198728">
    <property type="component" value="Unassembled WGS sequence"/>
</dbReference>
<dbReference type="STRING" id="441112.SAMN04488094_103143"/>
<proteinExistence type="predicted"/>
<gene>
    <name evidence="1" type="ORF">SAMN04488094_103143</name>
</gene>
<accession>A0A1I1HLT0</accession>
<dbReference type="RefSeq" id="WP_218152832.1">
    <property type="nucleotide sequence ID" value="NZ_FOLG01000003.1"/>
</dbReference>
<protein>
    <submittedName>
        <fullName evidence="1">Putative flavoprotein involved in K+ transport</fullName>
    </submittedName>
</protein>
<name>A0A1I1HLT0_9RHOB</name>
<organism evidence="1 2">
    <name type="scientific">Tropicimonas isoalkanivorans</name>
    <dbReference type="NCBI Taxonomy" id="441112"/>
    <lineage>
        <taxon>Bacteria</taxon>
        <taxon>Pseudomonadati</taxon>
        <taxon>Pseudomonadota</taxon>
        <taxon>Alphaproteobacteria</taxon>
        <taxon>Rhodobacterales</taxon>
        <taxon>Roseobacteraceae</taxon>
        <taxon>Tropicimonas</taxon>
    </lineage>
</organism>
<sequence>MTLARLGATITGRVTGVEGTAVRIADTLATDMAAAEGRRERTLARIDDFILRTGADAPAAAPSPTLSVPDGAATRALDLRTAGIRTIVWATGFRRTYPWLEVPVLDRSGEIAQSGGLTACPGLYTLGLPFMRRRNSTFIDGVGQDAREISADIAHHLERSHRDAA</sequence>
<keyword evidence="2" id="KW-1185">Reference proteome</keyword>
<dbReference type="EMBL" id="FOLG01000003">
    <property type="protein sequence ID" value="SFC22928.1"/>
    <property type="molecule type" value="Genomic_DNA"/>
</dbReference>
<dbReference type="InterPro" id="IPR036188">
    <property type="entry name" value="FAD/NAD-bd_sf"/>
</dbReference>
<dbReference type="AlphaFoldDB" id="A0A1I1HLT0"/>
<evidence type="ECO:0000313" key="1">
    <source>
        <dbReference type="EMBL" id="SFC22928.1"/>
    </source>
</evidence>